<evidence type="ECO:0000256" key="3">
    <source>
        <dbReference type="ARBA" id="ARBA00013081"/>
    </source>
</evidence>
<name>A0ABC8V320_9AQUA</name>
<evidence type="ECO:0000256" key="4">
    <source>
        <dbReference type="ARBA" id="ARBA00022723"/>
    </source>
</evidence>
<keyword evidence="5 9" id="KW-0378">Hydrolase</keyword>
<dbReference type="SMART" id="SM00332">
    <property type="entry name" value="PP2Cc"/>
    <property type="match status" value="1"/>
</dbReference>
<dbReference type="PROSITE" id="PS01032">
    <property type="entry name" value="PPM_1"/>
    <property type="match status" value="1"/>
</dbReference>
<evidence type="ECO:0000313" key="12">
    <source>
        <dbReference type="Proteomes" id="UP001642360"/>
    </source>
</evidence>
<dbReference type="CDD" id="cd00143">
    <property type="entry name" value="PP2Cc"/>
    <property type="match status" value="1"/>
</dbReference>
<evidence type="ECO:0000313" key="11">
    <source>
        <dbReference type="EMBL" id="CAK9187736.1"/>
    </source>
</evidence>
<organism evidence="11 12">
    <name type="scientific">Ilex paraguariensis</name>
    <name type="common">yerba mate</name>
    <dbReference type="NCBI Taxonomy" id="185542"/>
    <lineage>
        <taxon>Eukaryota</taxon>
        <taxon>Viridiplantae</taxon>
        <taxon>Streptophyta</taxon>
        <taxon>Embryophyta</taxon>
        <taxon>Tracheophyta</taxon>
        <taxon>Spermatophyta</taxon>
        <taxon>Magnoliopsida</taxon>
        <taxon>eudicotyledons</taxon>
        <taxon>Gunneridae</taxon>
        <taxon>Pentapetalae</taxon>
        <taxon>asterids</taxon>
        <taxon>campanulids</taxon>
        <taxon>Aquifoliales</taxon>
        <taxon>Aquifoliaceae</taxon>
        <taxon>Ilex</taxon>
    </lineage>
</organism>
<dbReference type="EMBL" id="CAUOFW020010113">
    <property type="protein sequence ID" value="CAK9187736.1"/>
    <property type="molecule type" value="Genomic_DNA"/>
</dbReference>
<dbReference type="InterPro" id="IPR000222">
    <property type="entry name" value="PP2C_BS"/>
</dbReference>
<keyword evidence="8" id="KW-0464">Manganese</keyword>
<dbReference type="AlphaFoldDB" id="A0ABC8V320"/>
<dbReference type="Gene3D" id="3.60.40.10">
    <property type="entry name" value="PPM-type phosphatase domain"/>
    <property type="match status" value="1"/>
</dbReference>
<dbReference type="PROSITE" id="PS51746">
    <property type="entry name" value="PPM_2"/>
    <property type="match status" value="1"/>
</dbReference>
<evidence type="ECO:0000256" key="1">
    <source>
        <dbReference type="ARBA" id="ARBA00001936"/>
    </source>
</evidence>
<evidence type="ECO:0000256" key="9">
    <source>
        <dbReference type="RuleBase" id="RU003465"/>
    </source>
</evidence>
<evidence type="ECO:0000256" key="5">
    <source>
        <dbReference type="ARBA" id="ARBA00022801"/>
    </source>
</evidence>
<evidence type="ECO:0000259" key="10">
    <source>
        <dbReference type="PROSITE" id="PS51746"/>
    </source>
</evidence>
<dbReference type="Proteomes" id="UP001642360">
    <property type="component" value="Unassembled WGS sequence"/>
</dbReference>
<evidence type="ECO:0000256" key="6">
    <source>
        <dbReference type="ARBA" id="ARBA00022842"/>
    </source>
</evidence>
<keyword evidence="4" id="KW-0479">Metal-binding</keyword>
<feature type="domain" description="PPM-type phosphatase" evidence="10">
    <location>
        <begin position="169"/>
        <end position="489"/>
    </location>
</feature>
<gene>
    <name evidence="11" type="ORF">ILEXP_LOCUS58326</name>
</gene>
<evidence type="ECO:0000256" key="7">
    <source>
        <dbReference type="ARBA" id="ARBA00022912"/>
    </source>
</evidence>
<dbReference type="PANTHER" id="PTHR47992">
    <property type="entry name" value="PROTEIN PHOSPHATASE"/>
    <property type="match status" value="1"/>
</dbReference>
<evidence type="ECO:0000256" key="8">
    <source>
        <dbReference type="ARBA" id="ARBA00023211"/>
    </source>
</evidence>
<protein>
    <recommendedName>
        <fullName evidence="3">protein-serine/threonine phosphatase</fullName>
        <ecNumber evidence="3">3.1.3.16</ecNumber>
    </recommendedName>
</protein>
<dbReference type="InterPro" id="IPR001932">
    <property type="entry name" value="PPM-type_phosphatase-like_dom"/>
</dbReference>
<comment type="cofactor">
    <cofactor evidence="1">
        <name>Mn(2+)</name>
        <dbReference type="ChEBI" id="CHEBI:29035"/>
    </cofactor>
</comment>
<keyword evidence="12" id="KW-1185">Reference proteome</keyword>
<dbReference type="GO" id="GO:0004722">
    <property type="term" value="F:protein serine/threonine phosphatase activity"/>
    <property type="evidence" value="ECO:0007669"/>
    <property type="project" value="UniProtKB-EC"/>
</dbReference>
<dbReference type="EC" id="3.1.3.16" evidence="3"/>
<keyword evidence="6" id="KW-0460">Magnesium</keyword>
<dbReference type="Pfam" id="PF00481">
    <property type="entry name" value="PP2C"/>
    <property type="match status" value="1"/>
</dbReference>
<comment type="caution">
    <text evidence="11">The sequence shown here is derived from an EMBL/GenBank/DDBJ whole genome shotgun (WGS) entry which is preliminary data.</text>
</comment>
<proteinExistence type="inferred from homology"/>
<keyword evidence="7 9" id="KW-0904">Protein phosphatase</keyword>
<reference evidence="11 12" key="1">
    <citation type="submission" date="2024-02" db="EMBL/GenBank/DDBJ databases">
        <authorList>
            <person name="Vignale AGUSTIN F."/>
            <person name="Sosa J E."/>
            <person name="Modenutti C."/>
        </authorList>
    </citation>
    <scope>NUCLEOTIDE SEQUENCE [LARGE SCALE GENOMIC DNA]</scope>
</reference>
<accession>A0ABC8V320</accession>
<dbReference type="InterPro" id="IPR015655">
    <property type="entry name" value="PP2C"/>
</dbReference>
<evidence type="ECO:0000256" key="2">
    <source>
        <dbReference type="ARBA" id="ARBA00001946"/>
    </source>
</evidence>
<sequence>MVHVPVLYPPFYCTKWRQSNAFSRETIAFLLETQIAVERGSRRRVVLSDSGGMTQLGVKRGKHVRRRRLELCRMKSLCQAQNGFVRNETLTGEDQFSWKTGSDIRRTDIDDTETEKSRKCQESSVVSLSFPANSSGLSSENDVILAGACCRRGEMHRGEENSQIVTCCSYGSISVIGRRREMEDAVTVQLGFLTRDSRKYDFFGVYDGHGGSRVAHACRDRLHRLVLEVEEEDQEEKREVDWEKVMKASFGKIDEEVSGSELSSIGSTAVVVVVGEEEVVVANCGDSRAVLSRCGVAIPLSNDHKPDRPDELERIEGFGGKVINWNGQRVLGVLATSRSIGICVEHPEDSDSDSLWLRMDNFLNGLYKFFVGTQIIDDQESDVPTGDHFLKPYVISEPDVVVSKRTDTDEFLIIASDGLWDVVSNEVACQIARKCLAGRLKSRSQEIGSEEKFDGIVNEGRAVEAAAVLTEFAMALGSKDNISIIVVELKRPAAR</sequence>
<comment type="cofactor">
    <cofactor evidence="2">
        <name>Mg(2+)</name>
        <dbReference type="ChEBI" id="CHEBI:18420"/>
    </cofactor>
</comment>
<dbReference type="GO" id="GO:0046872">
    <property type="term" value="F:metal ion binding"/>
    <property type="evidence" value="ECO:0007669"/>
    <property type="project" value="UniProtKB-KW"/>
</dbReference>
<comment type="similarity">
    <text evidence="9">Belongs to the PP2C family.</text>
</comment>
<dbReference type="InterPro" id="IPR036457">
    <property type="entry name" value="PPM-type-like_dom_sf"/>
</dbReference>
<dbReference type="SUPFAM" id="SSF81606">
    <property type="entry name" value="PP2C-like"/>
    <property type="match status" value="1"/>
</dbReference>